<keyword evidence="4 7" id="KW-1133">Transmembrane helix</keyword>
<dbReference type="OrthoDB" id="1758221at2"/>
<dbReference type="Pfam" id="PF02588">
    <property type="entry name" value="YitT_membrane"/>
    <property type="match status" value="1"/>
</dbReference>
<reference evidence="9 10" key="1">
    <citation type="journal article" date="2012" name="J. Bacteriol.">
        <title>Genome Sequence of the Pattern-Forming Social Bacterium Paenibacillus dendritiformis C454 Chiral Morphotype.</title>
        <authorList>
            <person name="Sirota-Madi A."/>
            <person name="Olender T."/>
            <person name="Helman Y."/>
            <person name="Brainis I."/>
            <person name="Finkelshtein A."/>
            <person name="Roth D."/>
            <person name="Hagai E."/>
            <person name="Leshkowitz D."/>
            <person name="Brodsky L."/>
            <person name="Galatenko V."/>
            <person name="Nikolaev V."/>
            <person name="Gutnick D.L."/>
            <person name="Lancet D."/>
            <person name="Ben-Jacob E."/>
        </authorList>
    </citation>
    <scope>NUCLEOTIDE SEQUENCE [LARGE SCALE GENOMIC DNA]</scope>
    <source>
        <strain evidence="9 10">C454</strain>
    </source>
</reference>
<dbReference type="PIRSF" id="PIRSF006483">
    <property type="entry name" value="Membrane_protein_YitT"/>
    <property type="match status" value="1"/>
</dbReference>
<feature type="domain" description="DUF2179" evidence="8">
    <location>
        <begin position="250"/>
        <end position="304"/>
    </location>
</feature>
<feature type="region of interest" description="Disordered" evidence="6">
    <location>
        <begin position="1"/>
        <end position="28"/>
    </location>
</feature>
<dbReference type="AlphaFoldDB" id="H3S9R7"/>
<dbReference type="STRING" id="1131935.PDENDC454_01250"/>
<proteinExistence type="predicted"/>
<organism evidence="9 10">
    <name type="scientific">Paenibacillus dendritiformis C454</name>
    <dbReference type="NCBI Taxonomy" id="1131935"/>
    <lineage>
        <taxon>Bacteria</taxon>
        <taxon>Bacillati</taxon>
        <taxon>Bacillota</taxon>
        <taxon>Bacilli</taxon>
        <taxon>Bacillales</taxon>
        <taxon>Paenibacillaceae</taxon>
        <taxon>Paenibacillus</taxon>
    </lineage>
</organism>
<keyword evidence="3 7" id="KW-0812">Transmembrane</keyword>
<keyword evidence="5 7" id="KW-0472">Membrane</keyword>
<keyword evidence="2" id="KW-1003">Cell membrane</keyword>
<keyword evidence="10" id="KW-1185">Reference proteome</keyword>
<dbReference type="PANTHER" id="PTHR33545:SF9">
    <property type="entry name" value="UPF0750 MEMBRANE PROTEIN YITE"/>
    <property type="match status" value="1"/>
</dbReference>
<evidence type="ECO:0000256" key="1">
    <source>
        <dbReference type="ARBA" id="ARBA00004651"/>
    </source>
</evidence>
<evidence type="ECO:0000256" key="4">
    <source>
        <dbReference type="ARBA" id="ARBA00022989"/>
    </source>
</evidence>
<comment type="caution">
    <text evidence="9">The sequence shown here is derived from an EMBL/GenBank/DDBJ whole genome shotgun (WGS) entry which is preliminary data.</text>
</comment>
<evidence type="ECO:0000259" key="8">
    <source>
        <dbReference type="Pfam" id="PF10035"/>
    </source>
</evidence>
<dbReference type="GO" id="GO:0005886">
    <property type="term" value="C:plasma membrane"/>
    <property type="evidence" value="ECO:0007669"/>
    <property type="project" value="UniProtKB-SubCell"/>
</dbReference>
<evidence type="ECO:0000256" key="7">
    <source>
        <dbReference type="SAM" id="Phobius"/>
    </source>
</evidence>
<dbReference type="PANTHER" id="PTHR33545">
    <property type="entry name" value="UPF0750 MEMBRANE PROTEIN YITT-RELATED"/>
    <property type="match status" value="1"/>
</dbReference>
<dbReference type="InterPro" id="IPR015867">
    <property type="entry name" value="N-reg_PII/ATP_PRibTrfase_C"/>
</dbReference>
<name>H3S9R7_9BACL</name>
<dbReference type="Proteomes" id="UP000003900">
    <property type="component" value="Unassembled WGS sequence"/>
</dbReference>
<feature type="compositionally biased region" description="Low complexity" evidence="6">
    <location>
        <begin position="1"/>
        <end position="20"/>
    </location>
</feature>
<comment type="subcellular location">
    <subcellularLocation>
        <location evidence="1">Cell membrane</location>
        <topology evidence="1">Multi-pass membrane protein</topology>
    </subcellularLocation>
</comment>
<dbReference type="PATRIC" id="fig|1131935.3.peg.237"/>
<evidence type="ECO:0000256" key="5">
    <source>
        <dbReference type="ARBA" id="ARBA00023136"/>
    </source>
</evidence>
<evidence type="ECO:0000256" key="2">
    <source>
        <dbReference type="ARBA" id="ARBA00022475"/>
    </source>
</evidence>
<feature type="transmembrane region" description="Helical" evidence="7">
    <location>
        <begin position="39"/>
        <end position="61"/>
    </location>
</feature>
<dbReference type="Pfam" id="PF10035">
    <property type="entry name" value="DUF2179"/>
    <property type="match status" value="1"/>
</dbReference>
<dbReference type="InterPro" id="IPR051461">
    <property type="entry name" value="UPF0750_membrane"/>
</dbReference>
<feature type="transmembrane region" description="Helical" evidence="7">
    <location>
        <begin position="112"/>
        <end position="129"/>
    </location>
</feature>
<dbReference type="EMBL" id="AHKH01000002">
    <property type="protein sequence ID" value="EHQ64185.1"/>
    <property type="molecule type" value="Genomic_DNA"/>
</dbReference>
<evidence type="ECO:0000256" key="3">
    <source>
        <dbReference type="ARBA" id="ARBA00022692"/>
    </source>
</evidence>
<feature type="transmembrane region" description="Helical" evidence="7">
    <location>
        <begin position="177"/>
        <end position="198"/>
    </location>
</feature>
<accession>H3S9R7</accession>
<sequence>MPTQSQSQSQSQAQPSSGSSRKPRRREPRLPYHHPLRIVLDYGWILLGAFIMALTFNSLMLPNRIASGGISGLSILLENQFGWNPAYTQYAFNIPLFIIGVLLLGKQFGVRTFIGSLALPTFIFLTSHIEPATDNPLLASIFGGIGIGLGLGIVFRGRGSTGGNAISAQLLHRYGRISLSLSVAICDGVIIALAGFMLSFESAMYALIALFITSKTIDIVQVGLGSTKVAFIISEEAERMSEVILHDLDRGLTKLRGEGGFTGEGRTVLMVVVGQTEIIRLKELVRSVDRQAFVIISDTNEVLGEGFKLSPDKP</sequence>
<dbReference type="InterPro" id="IPR003740">
    <property type="entry name" value="YitT"/>
</dbReference>
<dbReference type="RefSeq" id="WP_006674758.1">
    <property type="nucleotide sequence ID" value="NZ_AHKH01000002.1"/>
</dbReference>
<dbReference type="CDD" id="cd16380">
    <property type="entry name" value="YitT_C"/>
    <property type="match status" value="1"/>
</dbReference>
<evidence type="ECO:0000313" key="10">
    <source>
        <dbReference type="Proteomes" id="UP000003900"/>
    </source>
</evidence>
<feature type="transmembrane region" description="Helical" evidence="7">
    <location>
        <begin position="135"/>
        <end position="156"/>
    </location>
</feature>
<evidence type="ECO:0000256" key="6">
    <source>
        <dbReference type="SAM" id="MobiDB-lite"/>
    </source>
</evidence>
<evidence type="ECO:0000313" key="9">
    <source>
        <dbReference type="EMBL" id="EHQ64185.1"/>
    </source>
</evidence>
<feature type="transmembrane region" description="Helical" evidence="7">
    <location>
        <begin position="87"/>
        <end position="105"/>
    </location>
</feature>
<dbReference type="Gene3D" id="3.30.70.120">
    <property type="match status" value="1"/>
</dbReference>
<protein>
    <submittedName>
        <fullName evidence="9">Binding-protein-dependent transporter inner membrane component</fullName>
    </submittedName>
</protein>
<gene>
    <name evidence="9" type="ORF">PDENDC454_01250</name>
</gene>
<dbReference type="InterPro" id="IPR019264">
    <property type="entry name" value="DUF2179"/>
</dbReference>